<feature type="non-terminal residue" evidence="2">
    <location>
        <position position="1"/>
    </location>
</feature>
<evidence type="ECO:0000313" key="3">
    <source>
        <dbReference type="Proteomes" id="UP000663866"/>
    </source>
</evidence>
<evidence type="ECO:0000313" key="2">
    <source>
        <dbReference type="EMBL" id="CAF4531513.1"/>
    </source>
</evidence>
<proteinExistence type="predicted"/>
<organism evidence="2 3">
    <name type="scientific">Rotaria magnacalcarata</name>
    <dbReference type="NCBI Taxonomy" id="392030"/>
    <lineage>
        <taxon>Eukaryota</taxon>
        <taxon>Metazoa</taxon>
        <taxon>Spiralia</taxon>
        <taxon>Gnathifera</taxon>
        <taxon>Rotifera</taxon>
        <taxon>Eurotatoria</taxon>
        <taxon>Bdelloidea</taxon>
        <taxon>Philodinida</taxon>
        <taxon>Philodinidae</taxon>
        <taxon>Rotaria</taxon>
    </lineage>
</organism>
<sequence length="83" mass="9317">DLSVSSAASLLKENLNDTFLSEKRENSEKQYVSLSVPMTTSIQPTLTKFKAISSTIIKPTAFQQRSNHKGKSEEQHNYELMSP</sequence>
<dbReference type="AlphaFoldDB" id="A0A820XHW8"/>
<dbReference type="Proteomes" id="UP000663866">
    <property type="component" value="Unassembled WGS sequence"/>
</dbReference>
<protein>
    <submittedName>
        <fullName evidence="2">Uncharacterized protein</fullName>
    </submittedName>
</protein>
<name>A0A820XHW8_9BILA</name>
<gene>
    <name evidence="2" type="ORF">OVN521_LOCUS42341</name>
</gene>
<keyword evidence="3" id="KW-1185">Reference proteome</keyword>
<reference evidence="2" key="1">
    <citation type="submission" date="2021-02" db="EMBL/GenBank/DDBJ databases">
        <authorList>
            <person name="Nowell W R."/>
        </authorList>
    </citation>
    <scope>NUCLEOTIDE SEQUENCE</scope>
</reference>
<feature type="region of interest" description="Disordered" evidence="1">
    <location>
        <begin position="60"/>
        <end position="83"/>
    </location>
</feature>
<comment type="caution">
    <text evidence="2">The sequence shown here is derived from an EMBL/GenBank/DDBJ whole genome shotgun (WGS) entry which is preliminary data.</text>
</comment>
<dbReference type="EMBL" id="CAJOBG010057989">
    <property type="protein sequence ID" value="CAF4531513.1"/>
    <property type="molecule type" value="Genomic_DNA"/>
</dbReference>
<evidence type="ECO:0000256" key="1">
    <source>
        <dbReference type="SAM" id="MobiDB-lite"/>
    </source>
</evidence>
<accession>A0A820XHW8</accession>